<name>A0AAW0DFV7_9AGAR</name>
<organism evidence="2 3">
    <name type="scientific">Favolaschia claudopus</name>
    <dbReference type="NCBI Taxonomy" id="2862362"/>
    <lineage>
        <taxon>Eukaryota</taxon>
        <taxon>Fungi</taxon>
        <taxon>Dikarya</taxon>
        <taxon>Basidiomycota</taxon>
        <taxon>Agaricomycotina</taxon>
        <taxon>Agaricomycetes</taxon>
        <taxon>Agaricomycetidae</taxon>
        <taxon>Agaricales</taxon>
        <taxon>Marasmiineae</taxon>
        <taxon>Mycenaceae</taxon>
        <taxon>Favolaschia</taxon>
    </lineage>
</organism>
<proteinExistence type="predicted"/>
<dbReference type="Proteomes" id="UP001362999">
    <property type="component" value="Unassembled WGS sequence"/>
</dbReference>
<feature type="region of interest" description="Disordered" evidence="1">
    <location>
        <begin position="88"/>
        <end position="115"/>
    </location>
</feature>
<evidence type="ECO:0000256" key="1">
    <source>
        <dbReference type="SAM" id="MobiDB-lite"/>
    </source>
</evidence>
<dbReference type="AlphaFoldDB" id="A0AAW0DFV7"/>
<accession>A0AAW0DFV7</accession>
<protein>
    <submittedName>
        <fullName evidence="2">Uncharacterized protein</fullName>
    </submittedName>
</protein>
<sequence>MDVFLAGENSRAAILTFENRRCYSESAGGQGNTIIPPRFDILAVQLLTVVTRGVEVARCDEGGVNGTGVVDSSVRGPRDGDGVAVDLESERTARSRRADDVHKKGRQNELNEEDVEGKERLGVELAGRVNVDVGRKVKVRAESRELPRCHCPNSRPSSNSDSGFAAESLREIAMKSGEIYNELGQYASAAGYRIQSRGHYQKWGCNIRQAISRPLLGSTRGTEPETEFEFNTGSYEFAEPQIAVQFKDWHGSNP</sequence>
<evidence type="ECO:0000313" key="3">
    <source>
        <dbReference type="Proteomes" id="UP001362999"/>
    </source>
</evidence>
<feature type="compositionally biased region" description="Basic and acidic residues" evidence="1">
    <location>
        <begin position="88"/>
        <end position="109"/>
    </location>
</feature>
<dbReference type="EMBL" id="JAWWNJ010000008">
    <property type="protein sequence ID" value="KAK7050210.1"/>
    <property type="molecule type" value="Genomic_DNA"/>
</dbReference>
<keyword evidence="3" id="KW-1185">Reference proteome</keyword>
<comment type="caution">
    <text evidence="2">The sequence shown here is derived from an EMBL/GenBank/DDBJ whole genome shotgun (WGS) entry which is preliminary data.</text>
</comment>
<evidence type="ECO:0000313" key="2">
    <source>
        <dbReference type="EMBL" id="KAK7050210.1"/>
    </source>
</evidence>
<reference evidence="2 3" key="1">
    <citation type="journal article" date="2024" name="J Genomics">
        <title>Draft genome sequencing and assembly of Favolaschia claudopus CIRM-BRFM 2984 isolated from oak limbs.</title>
        <authorList>
            <person name="Navarro D."/>
            <person name="Drula E."/>
            <person name="Chaduli D."/>
            <person name="Cazenave R."/>
            <person name="Ahrendt S."/>
            <person name="Wang J."/>
            <person name="Lipzen A."/>
            <person name="Daum C."/>
            <person name="Barry K."/>
            <person name="Grigoriev I.V."/>
            <person name="Favel A."/>
            <person name="Rosso M.N."/>
            <person name="Martin F."/>
        </authorList>
    </citation>
    <scope>NUCLEOTIDE SEQUENCE [LARGE SCALE GENOMIC DNA]</scope>
    <source>
        <strain evidence="2 3">CIRM-BRFM 2984</strain>
    </source>
</reference>
<gene>
    <name evidence="2" type="ORF">R3P38DRAFT_2763266</name>
</gene>